<name>A0A9N8WLG9_9GLOM</name>
<dbReference type="EMBL" id="CAJVQA010000859">
    <property type="protein sequence ID" value="CAG8493172.1"/>
    <property type="molecule type" value="Genomic_DNA"/>
</dbReference>
<sequence length="276" mass="31982">MNSTKTFHFGNNSHDGNGYRAVVIKELLHSSYGCYIWPSAFVLAEYIWDRRNLFEDKTILELGAGTSLPGFLCASLSPQTHVILTDQSDYPQILENIYDGARLNRLLLTSDDIFAGSLRPNIWIRGLNWGEFCLRDQGKDKSEEGNLLQLLRDIEQNNRKLDWILGSDTFYDPKDFADIIATIAYILNYHAPKAKFLTSYQERSSKRTIQYLLDKWKLKCRQISLKSFNFDYDKYTSNNNSELSNSINNTSEETCRKEMIYSSSLQSIFLLEIWKD</sequence>
<evidence type="ECO:0000256" key="4">
    <source>
        <dbReference type="ARBA" id="ARBA00043988"/>
    </source>
</evidence>
<dbReference type="OrthoDB" id="407325at2759"/>
<keyword evidence="1" id="KW-0489">Methyltransferase</keyword>
<evidence type="ECO:0000256" key="1">
    <source>
        <dbReference type="ARBA" id="ARBA00022603"/>
    </source>
</evidence>
<dbReference type="PANTHER" id="PTHR14614">
    <property type="entry name" value="HEPATOCELLULAR CARCINOMA-ASSOCIATED ANTIGEN"/>
    <property type="match status" value="1"/>
</dbReference>
<protein>
    <submittedName>
        <fullName evidence="5">15169_t:CDS:1</fullName>
    </submittedName>
</protein>
<gene>
    <name evidence="5" type="ORF">CPELLU_LOCUS2080</name>
</gene>
<dbReference type="GO" id="GO:0005634">
    <property type="term" value="C:nucleus"/>
    <property type="evidence" value="ECO:0007669"/>
    <property type="project" value="TreeGrafter"/>
</dbReference>
<evidence type="ECO:0000313" key="5">
    <source>
        <dbReference type="EMBL" id="CAG8493172.1"/>
    </source>
</evidence>
<dbReference type="Proteomes" id="UP000789759">
    <property type="component" value="Unassembled WGS sequence"/>
</dbReference>
<evidence type="ECO:0000256" key="2">
    <source>
        <dbReference type="ARBA" id="ARBA00022679"/>
    </source>
</evidence>
<dbReference type="PANTHER" id="PTHR14614:SF164">
    <property type="entry name" value="HISTONE-ARGININE METHYLTRANSFERASE METTL23"/>
    <property type="match status" value="1"/>
</dbReference>
<dbReference type="Gene3D" id="3.40.50.150">
    <property type="entry name" value="Vaccinia Virus protein VP39"/>
    <property type="match status" value="1"/>
</dbReference>
<dbReference type="InterPro" id="IPR029063">
    <property type="entry name" value="SAM-dependent_MTases_sf"/>
</dbReference>
<evidence type="ECO:0000313" key="6">
    <source>
        <dbReference type="Proteomes" id="UP000789759"/>
    </source>
</evidence>
<dbReference type="GO" id="GO:0005737">
    <property type="term" value="C:cytoplasm"/>
    <property type="evidence" value="ECO:0007669"/>
    <property type="project" value="TreeGrafter"/>
</dbReference>
<dbReference type="AlphaFoldDB" id="A0A9N8WLG9"/>
<evidence type="ECO:0000256" key="3">
    <source>
        <dbReference type="ARBA" id="ARBA00022691"/>
    </source>
</evidence>
<dbReference type="GO" id="GO:0032259">
    <property type="term" value="P:methylation"/>
    <property type="evidence" value="ECO:0007669"/>
    <property type="project" value="UniProtKB-KW"/>
</dbReference>
<dbReference type="InterPro" id="IPR019410">
    <property type="entry name" value="Methyltransf_16"/>
</dbReference>
<keyword evidence="2" id="KW-0808">Transferase</keyword>
<dbReference type="GO" id="GO:0008168">
    <property type="term" value="F:methyltransferase activity"/>
    <property type="evidence" value="ECO:0007669"/>
    <property type="project" value="UniProtKB-KW"/>
</dbReference>
<dbReference type="Pfam" id="PF10294">
    <property type="entry name" value="Methyltransf_16"/>
    <property type="match status" value="1"/>
</dbReference>
<dbReference type="SUPFAM" id="SSF53335">
    <property type="entry name" value="S-adenosyl-L-methionine-dependent methyltransferases"/>
    <property type="match status" value="1"/>
</dbReference>
<accession>A0A9N8WLG9</accession>
<keyword evidence="6" id="KW-1185">Reference proteome</keyword>
<comment type="similarity">
    <text evidence="4">Belongs to the methyltransferase superfamily. METTL23 family.</text>
</comment>
<organism evidence="5 6">
    <name type="scientific">Cetraspora pellucida</name>
    <dbReference type="NCBI Taxonomy" id="1433469"/>
    <lineage>
        <taxon>Eukaryota</taxon>
        <taxon>Fungi</taxon>
        <taxon>Fungi incertae sedis</taxon>
        <taxon>Mucoromycota</taxon>
        <taxon>Glomeromycotina</taxon>
        <taxon>Glomeromycetes</taxon>
        <taxon>Diversisporales</taxon>
        <taxon>Gigasporaceae</taxon>
        <taxon>Cetraspora</taxon>
    </lineage>
</organism>
<reference evidence="5" key="1">
    <citation type="submission" date="2021-06" db="EMBL/GenBank/DDBJ databases">
        <authorList>
            <person name="Kallberg Y."/>
            <person name="Tangrot J."/>
            <person name="Rosling A."/>
        </authorList>
    </citation>
    <scope>NUCLEOTIDE SEQUENCE</scope>
    <source>
        <strain evidence="5">FL966</strain>
    </source>
</reference>
<keyword evidence="3" id="KW-0949">S-adenosyl-L-methionine</keyword>
<proteinExistence type="inferred from homology"/>
<comment type="caution">
    <text evidence="5">The sequence shown here is derived from an EMBL/GenBank/DDBJ whole genome shotgun (WGS) entry which is preliminary data.</text>
</comment>